<protein>
    <submittedName>
        <fullName evidence="2">Uncharacterized protein</fullName>
    </submittedName>
</protein>
<proteinExistence type="predicted"/>
<evidence type="ECO:0000313" key="2">
    <source>
        <dbReference type="EMBL" id="BES99619.1"/>
    </source>
</evidence>
<evidence type="ECO:0000313" key="3">
    <source>
        <dbReference type="Proteomes" id="UP001307889"/>
    </source>
</evidence>
<evidence type="ECO:0000256" key="1">
    <source>
        <dbReference type="SAM" id="MobiDB-lite"/>
    </source>
</evidence>
<name>A0ABN7B6Z2_9HEMI</name>
<keyword evidence="3" id="KW-1185">Reference proteome</keyword>
<dbReference type="Proteomes" id="UP001307889">
    <property type="component" value="Chromosome 10"/>
</dbReference>
<feature type="region of interest" description="Disordered" evidence="1">
    <location>
        <begin position="1"/>
        <end position="20"/>
    </location>
</feature>
<accession>A0ABN7B6Z2</accession>
<sequence length="106" mass="11402">MSDSQLTHPPKGSRKGGRLRTYLGHRRGGAKAEVKLRHFTTPNFTSPSFTFPAPTPQSPNLQGLLMFSSANGIRGKSSFTNPTTADTMEAEYRKAVVLSAEGFGGC</sequence>
<organism evidence="2 3">
    <name type="scientific">Nesidiocoris tenuis</name>
    <dbReference type="NCBI Taxonomy" id="355587"/>
    <lineage>
        <taxon>Eukaryota</taxon>
        <taxon>Metazoa</taxon>
        <taxon>Ecdysozoa</taxon>
        <taxon>Arthropoda</taxon>
        <taxon>Hexapoda</taxon>
        <taxon>Insecta</taxon>
        <taxon>Pterygota</taxon>
        <taxon>Neoptera</taxon>
        <taxon>Paraneoptera</taxon>
        <taxon>Hemiptera</taxon>
        <taxon>Heteroptera</taxon>
        <taxon>Panheteroptera</taxon>
        <taxon>Cimicomorpha</taxon>
        <taxon>Miridae</taxon>
        <taxon>Dicyphina</taxon>
        <taxon>Nesidiocoris</taxon>
    </lineage>
</organism>
<dbReference type="EMBL" id="AP028918">
    <property type="protein sequence ID" value="BES99619.1"/>
    <property type="molecule type" value="Genomic_DNA"/>
</dbReference>
<gene>
    <name evidence="2" type="ORF">NTJ_12436</name>
</gene>
<feature type="compositionally biased region" description="Basic residues" evidence="1">
    <location>
        <begin position="11"/>
        <end position="20"/>
    </location>
</feature>
<reference evidence="2 3" key="1">
    <citation type="submission" date="2023-09" db="EMBL/GenBank/DDBJ databases">
        <title>Nesidiocoris tenuis whole genome shotgun sequence.</title>
        <authorList>
            <person name="Shibata T."/>
            <person name="Shimoda M."/>
            <person name="Kobayashi T."/>
            <person name="Uehara T."/>
        </authorList>
    </citation>
    <scope>NUCLEOTIDE SEQUENCE [LARGE SCALE GENOMIC DNA]</scope>
    <source>
        <strain evidence="2 3">Japan</strain>
    </source>
</reference>